<dbReference type="Proteomes" id="UP000265520">
    <property type="component" value="Unassembled WGS sequence"/>
</dbReference>
<evidence type="ECO:0000313" key="2">
    <source>
        <dbReference type="Proteomes" id="UP000265520"/>
    </source>
</evidence>
<keyword evidence="2" id="KW-1185">Reference proteome</keyword>
<accession>A0A392TQR6</accession>
<proteinExistence type="predicted"/>
<organism evidence="1 2">
    <name type="scientific">Trifolium medium</name>
    <dbReference type="NCBI Taxonomy" id="97028"/>
    <lineage>
        <taxon>Eukaryota</taxon>
        <taxon>Viridiplantae</taxon>
        <taxon>Streptophyta</taxon>
        <taxon>Embryophyta</taxon>
        <taxon>Tracheophyta</taxon>
        <taxon>Spermatophyta</taxon>
        <taxon>Magnoliopsida</taxon>
        <taxon>eudicotyledons</taxon>
        <taxon>Gunneridae</taxon>
        <taxon>Pentapetalae</taxon>
        <taxon>rosids</taxon>
        <taxon>fabids</taxon>
        <taxon>Fabales</taxon>
        <taxon>Fabaceae</taxon>
        <taxon>Papilionoideae</taxon>
        <taxon>50 kb inversion clade</taxon>
        <taxon>NPAAA clade</taxon>
        <taxon>Hologalegina</taxon>
        <taxon>IRL clade</taxon>
        <taxon>Trifolieae</taxon>
        <taxon>Trifolium</taxon>
    </lineage>
</organism>
<evidence type="ECO:0000313" key="1">
    <source>
        <dbReference type="EMBL" id="MCI63258.1"/>
    </source>
</evidence>
<reference evidence="1 2" key="1">
    <citation type="journal article" date="2018" name="Front. Plant Sci.">
        <title>Red Clover (Trifolium pratense) and Zigzag Clover (T. medium) - A Picture of Genomic Similarities and Differences.</title>
        <authorList>
            <person name="Dluhosova J."/>
            <person name="Istvanek J."/>
            <person name="Nedelnik J."/>
            <person name="Repkova J."/>
        </authorList>
    </citation>
    <scope>NUCLEOTIDE SEQUENCE [LARGE SCALE GENOMIC DNA]</scope>
    <source>
        <strain evidence="2">cv. 10/8</strain>
        <tissue evidence="1">Leaf</tissue>
    </source>
</reference>
<name>A0A392TQR6_9FABA</name>
<dbReference type="AlphaFoldDB" id="A0A392TQR6"/>
<sequence>MLEYEYDDLSLVAAGFVEQACAFEDSFETHVRAHERSRGFLRTFMSWKNVRGNCQRKIFEHLSWFLVVNRGS</sequence>
<protein>
    <submittedName>
        <fullName evidence="1">Uncharacterized protein</fullName>
    </submittedName>
</protein>
<dbReference type="EMBL" id="LXQA010633741">
    <property type="protein sequence ID" value="MCI63258.1"/>
    <property type="molecule type" value="Genomic_DNA"/>
</dbReference>
<comment type="caution">
    <text evidence="1">The sequence shown here is derived from an EMBL/GenBank/DDBJ whole genome shotgun (WGS) entry which is preliminary data.</text>
</comment>